<dbReference type="RefSeq" id="WP_263362585.1">
    <property type="nucleotide sequence ID" value="NZ_JBIPCK010000001.1"/>
</dbReference>
<dbReference type="GO" id="GO:0005737">
    <property type="term" value="C:cytoplasm"/>
    <property type="evidence" value="ECO:0007669"/>
    <property type="project" value="TreeGrafter"/>
</dbReference>
<dbReference type="SUPFAM" id="SSF56059">
    <property type="entry name" value="Glutathione synthetase ATP-binding domain-like"/>
    <property type="match status" value="1"/>
</dbReference>
<dbReference type="PANTHER" id="PTHR21621:SF0">
    <property type="entry name" value="BETA-CITRYLGLUTAMATE SYNTHASE B-RELATED"/>
    <property type="match status" value="1"/>
</dbReference>
<organism evidence="3 4">
    <name type="scientific">Flavobacterium collinsii</name>
    <dbReference type="NCBI Taxonomy" id="1114861"/>
    <lineage>
        <taxon>Bacteria</taxon>
        <taxon>Pseudomonadati</taxon>
        <taxon>Bacteroidota</taxon>
        <taxon>Flavobacteriia</taxon>
        <taxon>Flavobacteriales</taxon>
        <taxon>Flavobacteriaceae</taxon>
        <taxon>Flavobacterium</taxon>
    </lineage>
</organism>
<dbReference type="Proteomes" id="UP001152749">
    <property type="component" value="Chromosome"/>
</dbReference>
<evidence type="ECO:0000256" key="1">
    <source>
        <dbReference type="PROSITE-ProRule" id="PRU00409"/>
    </source>
</evidence>
<evidence type="ECO:0000313" key="4">
    <source>
        <dbReference type="Proteomes" id="UP001152749"/>
    </source>
</evidence>
<dbReference type="Pfam" id="PF08443">
    <property type="entry name" value="RimK"/>
    <property type="match status" value="1"/>
</dbReference>
<feature type="domain" description="ATP-grasp" evidence="2">
    <location>
        <begin position="128"/>
        <end position="317"/>
    </location>
</feature>
<accession>A0A9W4TGE0</accession>
<reference evidence="3" key="1">
    <citation type="submission" date="2022-09" db="EMBL/GenBank/DDBJ databases">
        <authorList>
            <person name="Duchaud E."/>
        </authorList>
    </citation>
    <scope>NUCLEOTIDE SEQUENCE</scope>
    <source>
        <strain evidence="3">TRV642</strain>
    </source>
</reference>
<dbReference type="EMBL" id="OX336425">
    <property type="protein sequence ID" value="CAI2766461.1"/>
    <property type="molecule type" value="Genomic_DNA"/>
</dbReference>
<keyword evidence="1" id="KW-0067">ATP-binding</keyword>
<keyword evidence="1" id="KW-0547">Nucleotide-binding</keyword>
<dbReference type="GO" id="GO:0018169">
    <property type="term" value="F:ribosomal S6-glutamic acid ligase activity"/>
    <property type="evidence" value="ECO:0007669"/>
    <property type="project" value="TreeGrafter"/>
</dbReference>
<dbReference type="PROSITE" id="PS50975">
    <property type="entry name" value="ATP_GRASP"/>
    <property type="match status" value="1"/>
</dbReference>
<dbReference type="PANTHER" id="PTHR21621">
    <property type="entry name" value="RIBOSOMAL PROTEIN S6 MODIFICATION PROTEIN"/>
    <property type="match status" value="1"/>
</dbReference>
<name>A0A9W4TGE0_9FLAO</name>
<evidence type="ECO:0000259" key="2">
    <source>
        <dbReference type="PROSITE" id="PS50975"/>
    </source>
</evidence>
<dbReference type="GO" id="GO:0005524">
    <property type="term" value="F:ATP binding"/>
    <property type="evidence" value="ECO:0007669"/>
    <property type="project" value="UniProtKB-UniRule"/>
</dbReference>
<dbReference type="GO" id="GO:0046872">
    <property type="term" value="F:metal ion binding"/>
    <property type="evidence" value="ECO:0007669"/>
    <property type="project" value="InterPro"/>
</dbReference>
<dbReference type="InterPro" id="IPR011761">
    <property type="entry name" value="ATP-grasp"/>
</dbReference>
<dbReference type="Gene3D" id="3.30.470.20">
    <property type="entry name" value="ATP-grasp fold, B domain"/>
    <property type="match status" value="1"/>
</dbReference>
<sequence>MILILSTPTDYDTNHVIDWLIQYKTPFFRLNDEDLMQGITIFNHNPDQLDETYFEHYSQKIFLKDIKIVWHRKFGFLIDYEKKIGKNNDFIAYLYSEFNSLSKLIFKLLENKKFLCKNSPAFSKIDILNKAAKGGLNTPKTLITSDKQKLSEFYDLHNQSIITKSIGDARGVIYSDKTFTLATHTIKKIDTLPSKFSPSLFQEYIDKEIEIRTFYLDKQCYSMAIFSQNNEKTKIDFRNYDSENPNRFVPYTLPKTIENQITEFMSSINLNTGSLDIIKSSKTGEYYFLEVNPFGQFGMTSKPCNYNLHQKVADYLIQNSN</sequence>
<protein>
    <submittedName>
        <fullName evidence="3">ATP-grasp domain-containing protein</fullName>
    </submittedName>
</protein>
<gene>
    <name evidence="3" type="ORF">TRV642_1508</name>
</gene>
<dbReference type="InterPro" id="IPR013651">
    <property type="entry name" value="ATP-grasp_RimK-type"/>
</dbReference>
<proteinExistence type="predicted"/>
<dbReference type="InterPro" id="IPR026455">
    <property type="entry name" value="GRASP_w_spasm"/>
</dbReference>
<evidence type="ECO:0000313" key="3">
    <source>
        <dbReference type="EMBL" id="CAI2766461.1"/>
    </source>
</evidence>
<dbReference type="GO" id="GO:0009432">
    <property type="term" value="P:SOS response"/>
    <property type="evidence" value="ECO:0007669"/>
    <property type="project" value="TreeGrafter"/>
</dbReference>
<dbReference type="KEGG" id="fcs:TRV642_1508"/>
<dbReference type="AlphaFoldDB" id="A0A9W4TGE0"/>
<dbReference type="NCBIfam" id="TIGR04192">
    <property type="entry name" value="GRASP_w_spasm"/>
    <property type="match status" value="1"/>
</dbReference>